<name>A0A9D1JAL7_9FIRM</name>
<dbReference type="InterPro" id="IPR003675">
    <property type="entry name" value="Rce1/LyrA-like_dom"/>
</dbReference>
<gene>
    <name evidence="4" type="ORF">IAA55_04780</name>
</gene>
<accession>A0A9D1JAL7</accession>
<feature type="region of interest" description="Disordered" evidence="1">
    <location>
        <begin position="1"/>
        <end position="21"/>
    </location>
</feature>
<dbReference type="EMBL" id="DVHM01000079">
    <property type="protein sequence ID" value="HIR70577.1"/>
    <property type="molecule type" value="Genomic_DNA"/>
</dbReference>
<keyword evidence="4" id="KW-0378">Hydrolase</keyword>
<dbReference type="GO" id="GO:0004175">
    <property type="term" value="F:endopeptidase activity"/>
    <property type="evidence" value="ECO:0007669"/>
    <property type="project" value="UniProtKB-ARBA"/>
</dbReference>
<feature type="transmembrane region" description="Helical" evidence="2">
    <location>
        <begin position="39"/>
        <end position="66"/>
    </location>
</feature>
<protein>
    <submittedName>
        <fullName evidence="4">CPBP family intramembrane metalloprotease</fullName>
    </submittedName>
</protein>
<feature type="transmembrane region" description="Helical" evidence="2">
    <location>
        <begin position="138"/>
        <end position="159"/>
    </location>
</feature>
<feature type="transmembrane region" description="Helical" evidence="2">
    <location>
        <begin position="241"/>
        <end position="257"/>
    </location>
</feature>
<feature type="compositionally biased region" description="Low complexity" evidence="1">
    <location>
        <begin position="1"/>
        <end position="10"/>
    </location>
</feature>
<dbReference type="Pfam" id="PF02517">
    <property type="entry name" value="Rce1-like"/>
    <property type="match status" value="1"/>
</dbReference>
<dbReference type="Proteomes" id="UP000823912">
    <property type="component" value="Unassembled WGS sequence"/>
</dbReference>
<keyword evidence="2" id="KW-0812">Transmembrane</keyword>
<feature type="transmembrane region" description="Helical" evidence="2">
    <location>
        <begin position="290"/>
        <end position="310"/>
    </location>
</feature>
<keyword evidence="2" id="KW-1133">Transmembrane helix</keyword>
<dbReference type="PANTHER" id="PTHR36435:SF1">
    <property type="entry name" value="CAAX AMINO TERMINAL PROTEASE FAMILY PROTEIN"/>
    <property type="match status" value="1"/>
</dbReference>
<feature type="domain" description="CAAX prenyl protease 2/Lysostaphin resistance protein A-like" evidence="3">
    <location>
        <begin position="189"/>
        <end position="275"/>
    </location>
</feature>
<evidence type="ECO:0000313" key="5">
    <source>
        <dbReference type="Proteomes" id="UP000823912"/>
    </source>
</evidence>
<evidence type="ECO:0000256" key="1">
    <source>
        <dbReference type="SAM" id="MobiDB-lite"/>
    </source>
</evidence>
<feature type="transmembrane region" description="Helical" evidence="2">
    <location>
        <begin position="86"/>
        <end position="112"/>
    </location>
</feature>
<reference evidence="4" key="1">
    <citation type="submission" date="2020-10" db="EMBL/GenBank/DDBJ databases">
        <authorList>
            <person name="Gilroy R."/>
        </authorList>
    </citation>
    <scope>NUCLEOTIDE SEQUENCE</scope>
    <source>
        <strain evidence="4">ChiSjej5B23-6657</strain>
    </source>
</reference>
<organism evidence="4 5">
    <name type="scientific">Candidatus Pullilachnospira gallistercoris</name>
    <dbReference type="NCBI Taxonomy" id="2840911"/>
    <lineage>
        <taxon>Bacteria</taxon>
        <taxon>Bacillati</taxon>
        <taxon>Bacillota</taxon>
        <taxon>Clostridia</taxon>
        <taxon>Lachnospirales</taxon>
        <taxon>Lachnospiraceae</taxon>
        <taxon>Lachnospiraceae incertae sedis</taxon>
        <taxon>Candidatus Pullilachnospira</taxon>
    </lineage>
</organism>
<dbReference type="PANTHER" id="PTHR36435">
    <property type="entry name" value="SLR1288 PROTEIN"/>
    <property type="match status" value="1"/>
</dbReference>
<dbReference type="GO" id="GO:0080120">
    <property type="term" value="P:CAAX-box protein maturation"/>
    <property type="evidence" value="ECO:0007669"/>
    <property type="project" value="UniProtKB-ARBA"/>
</dbReference>
<dbReference type="GO" id="GO:0008237">
    <property type="term" value="F:metallopeptidase activity"/>
    <property type="evidence" value="ECO:0007669"/>
    <property type="project" value="UniProtKB-KW"/>
</dbReference>
<dbReference type="AlphaFoldDB" id="A0A9D1JAL7"/>
<sequence>MDWNNFNNNYSDDDDRRQEEEFRKRNPEIEMENRAKNSWMMWVPFGIVFVVQFALSFIALEFLFTWDAVHFTGDSYMDFANGIMETVSGTTFNLIVSLAYAVICGVLFGIWYRRKFYLPARAAEGDRPRVSVWKKNPLLLAAGVVFLCVGAQYVCVYLMNALALLFPSWLMIYQQLMQGIGLDGGNVGILVALYSMILGPITEELTFRGLTLGYGRRAMPFWVANVVQAFLFAALHMNPLQCIYTFAFGLILGYVVYRSGSLVLGIVVHMAFNAIGVLFPQMIVMGNNPITFFLFLLLGMVLTYAGLTLIGKCSPTAEERAGGNRG</sequence>
<keyword evidence="2" id="KW-0472">Membrane</keyword>
<keyword evidence="4" id="KW-0482">Metalloprotease</keyword>
<evidence type="ECO:0000313" key="4">
    <source>
        <dbReference type="EMBL" id="HIR70577.1"/>
    </source>
</evidence>
<reference evidence="4" key="2">
    <citation type="journal article" date="2021" name="PeerJ">
        <title>Extensive microbial diversity within the chicken gut microbiome revealed by metagenomics and culture.</title>
        <authorList>
            <person name="Gilroy R."/>
            <person name="Ravi A."/>
            <person name="Getino M."/>
            <person name="Pursley I."/>
            <person name="Horton D.L."/>
            <person name="Alikhan N.F."/>
            <person name="Baker D."/>
            <person name="Gharbi K."/>
            <person name="Hall N."/>
            <person name="Watson M."/>
            <person name="Adriaenssens E.M."/>
            <person name="Foster-Nyarko E."/>
            <person name="Jarju S."/>
            <person name="Secka A."/>
            <person name="Antonio M."/>
            <person name="Oren A."/>
            <person name="Chaudhuri R.R."/>
            <person name="La Ragione R."/>
            <person name="Hildebrand F."/>
            <person name="Pallen M.J."/>
        </authorList>
    </citation>
    <scope>NUCLEOTIDE SEQUENCE</scope>
    <source>
        <strain evidence="4">ChiSjej5B23-6657</strain>
    </source>
</reference>
<keyword evidence="4" id="KW-0645">Protease</keyword>
<evidence type="ECO:0000259" key="3">
    <source>
        <dbReference type="Pfam" id="PF02517"/>
    </source>
</evidence>
<dbReference type="InterPro" id="IPR052710">
    <property type="entry name" value="CAAX_protease"/>
</dbReference>
<evidence type="ECO:0000256" key="2">
    <source>
        <dbReference type="SAM" id="Phobius"/>
    </source>
</evidence>
<proteinExistence type="predicted"/>
<feature type="transmembrane region" description="Helical" evidence="2">
    <location>
        <begin position="179"/>
        <end position="197"/>
    </location>
</feature>
<feature type="transmembrane region" description="Helical" evidence="2">
    <location>
        <begin position="262"/>
        <end position="284"/>
    </location>
</feature>
<feature type="transmembrane region" description="Helical" evidence="2">
    <location>
        <begin position="218"/>
        <end position="235"/>
    </location>
</feature>
<comment type="caution">
    <text evidence="4">The sequence shown here is derived from an EMBL/GenBank/DDBJ whole genome shotgun (WGS) entry which is preliminary data.</text>
</comment>